<proteinExistence type="predicted"/>
<protein>
    <submittedName>
        <fullName evidence="1">Uncharacterized protein</fullName>
    </submittedName>
</protein>
<evidence type="ECO:0000313" key="2">
    <source>
        <dbReference type="Proteomes" id="UP000053237"/>
    </source>
</evidence>
<dbReference type="EMBL" id="CAIX01000237">
    <property type="protein sequence ID" value="CCI10414.1"/>
    <property type="molecule type" value="Genomic_DNA"/>
</dbReference>
<gene>
    <name evidence="1" type="ORF">BN9_097680</name>
</gene>
<organism evidence="1 2">
    <name type="scientific">Albugo candida</name>
    <dbReference type="NCBI Taxonomy" id="65357"/>
    <lineage>
        <taxon>Eukaryota</taxon>
        <taxon>Sar</taxon>
        <taxon>Stramenopiles</taxon>
        <taxon>Oomycota</taxon>
        <taxon>Peronosporomycetes</taxon>
        <taxon>Albuginales</taxon>
        <taxon>Albuginaceae</taxon>
        <taxon>Albugo</taxon>
    </lineage>
</organism>
<evidence type="ECO:0000313" key="1">
    <source>
        <dbReference type="EMBL" id="CCI10414.1"/>
    </source>
</evidence>
<accession>A0A024FUU6</accession>
<sequence length="244" mass="27622">MQISRTQFYWIIKAMCYILQSSAECPIPVNGLTCRIRNSGSSFINLYEGRRMACTSWVDKEGMKPYVIDLDLNPTGVPTFCDELLYILSKDKGLEISRNFLKPKISDDDQNPKPPAVNFFPVFNYHNEYSDIWGFKVKCIVEGTETHKDAVITFGIGSSGSPKRFEYLCKTRDLTMATFVLPDDTKITEDLRKFYKPSKLTSLWVLGVESWGRSIIQFKKQAGQLYVGVDTGKDLQPSTSGSST</sequence>
<name>A0A024FUU6_9STRA</name>
<dbReference type="InParanoid" id="A0A024FUU6"/>
<keyword evidence="2" id="KW-1185">Reference proteome</keyword>
<dbReference type="Proteomes" id="UP000053237">
    <property type="component" value="Unassembled WGS sequence"/>
</dbReference>
<reference evidence="1 2" key="1">
    <citation type="submission" date="2012-05" db="EMBL/GenBank/DDBJ databases">
        <title>Recombination and specialization in a pathogen metapopulation.</title>
        <authorList>
            <person name="Gardiner A."/>
            <person name="Kemen E."/>
            <person name="Schultz-Larsen T."/>
            <person name="MacLean D."/>
            <person name="Van Oosterhout C."/>
            <person name="Jones J.D.G."/>
        </authorList>
    </citation>
    <scope>NUCLEOTIDE SEQUENCE [LARGE SCALE GENOMIC DNA]</scope>
    <source>
        <strain evidence="1 2">Ac Nc2</strain>
    </source>
</reference>
<comment type="caution">
    <text evidence="1">The sequence shown here is derived from an EMBL/GenBank/DDBJ whole genome shotgun (WGS) entry which is preliminary data.</text>
</comment>
<dbReference type="AlphaFoldDB" id="A0A024FUU6"/>